<comment type="caution">
    <text evidence="3">The sequence shown here is derived from an EMBL/GenBank/DDBJ whole genome shotgun (WGS) entry which is preliminary data.</text>
</comment>
<keyword evidence="1" id="KW-0812">Transmembrane</keyword>
<accession>A0AAV6TFE7</accession>
<dbReference type="Proteomes" id="UP000827092">
    <property type="component" value="Unassembled WGS sequence"/>
</dbReference>
<evidence type="ECO:0000313" key="3">
    <source>
        <dbReference type="EMBL" id="KAG8170377.1"/>
    </source>
</evidence>
<keyword evidence="1" id="KW-1133">Transmembrane helix</keyword>
<evidence type="ECO:0000313" key="4">
    <source>
        <dbReference type="Proteomes" id="UP000827092"/>
    </source>
</evidence>
<organism evidence="3 4">
    <name type="scientific">Oedothorax gibbosus</name>
    <dbReference type="NCBI Taxonomy" id="931172"/>
    <lineage>
        <taxon>Eukaryota</taxon>
        <taxon>Metazoa</taxon>
        <taxon>Ecdysozoa</taxon>
        <taxon>Arthropoda</taxon>
        <taxon>Chelicerata</taxon>
        <taxon>Arachnida</taxon>
        <taxon>Araneae</taxon>
        <taxon>Araneomorphae</taxon>
        <taxon>Entelegynae</taxon>
        <taxon>Araneoidea</taxon>
        <taxon>Linyphiidae</taxon>
        <taxon>Erigoninae</taxon>
        <taxon>Oedothorax</taxon>
    </lineage>
</organism>
<dbReference type="AlphaFoldDB" id="A0AAV6TFE7"/>
<dbReference type="SUPFAM" id="SSF140809">
    <property type="entry name" value="Rhabdovirus nucleoprotein-like"/>
    <property type="match status" value="1"/>
</dbReference>
<sequence length="105" mass="11931">MVERTAYSVTANPTLFFWIHIIGCFLGEERSMRARYVSPKDIVRTFESAAAFALSSTSASDYSRIFTSTREQAAQIIKDNEESEEVDKLALQLVARSTIFEIVIW</sequence>
<dbReference type="Pfam" id="PF00945">
    <property type="entry name" value="Rhabdo_ncap"/>
    <property type="match status" value="1"/>
</dbReference>
<feature type="transmembrane region" description="Helical" evidence="1">
    <location>
        <begin position="6"/>
        <end position="26"/>
    </location>
</feature>
<dbReference type="Gene3D" id="1.10.3610.10">
    <property type="entry name" value="Nucleoprotein"/>
    <property type="match status" value="1"/>
</dbReference>
<dbReference type="InterPro" id="IPR023331">
    <property type="entry name" value="Rhabdovirus_ncapsid_C"/>
</dbReference>
<feature type="domain" description="Rhabdovirus nucleocapsid" evidence="2">
    <location>
        <begin position="4"/>
        <end position="85"/>
    </location>
</feature>
<reference evidence="3 4" key="1">
    <citation type="journal article" date="2022" name="Nat. Ecol. Evol.">
        <title>A masculinizing supergene underlies an exaggerated male reproductive morph in a spider.</title>
        <authorList>
            <person name="Hendrickx F."/>
            <person name="De Corte Z."/>
            <person name="Sonet G."/>
            <person name="Van Belleghem S.M."/>
            <person name="Kostlbacher S."/>
            <person name="Vangestel C."/>
        </authorList>
    </citation>
    <scope>NUCLEOTIDE SEQUENCE [LARGE SCALE GENOMIC DNA]</scope>
    <source>
        <strain evidence="3">W744_W776</strain>
    </source>
</reference>
<dbReference type="InterPro" id="IPR000448">
    <property type="entry name" value="Rhabdo_ncapsid"/>
</dbReference>
<protein>
    <recommendedName>
        <fullName evidence="2">Rhabdovirus nucleocapsid domain-containing protein</fullName>
    </recommendedName>
</protein>
<dbReference type="InterPro" id="IPR035961">
    <property type="entry name" value="Rhabdovirus_nucleoprotein-like"/>
</dbReference>
<keyword evidence="1" id="KW-0472">Membrane</keyword>
<evidence type="ECO:0000259" key="2">
    <source>
        <dbReference type="Pfam" id="PF00945"/>
    </source>
</evidence>
<evidence type="ECO:0000256" key="1">
    <source>
        <dbReference type="SAM" id="Phobius"/>
    </source>
</evidence>
<gene>
    <name evidence="3" type="ORF">JTE90_005788</name>
</gene>
<dbReference type="EMBL" id="JAFNEN010005584">
    <property type="protein sequence ID" value="KAG8170377.1"/>
    <property type="molecule type" value="Genomic_DNA"/>
</dbReference>
<proteinExistence type="predicted"/>
<keyword evidence="4" id="KW-1185">Reference proteome</keyword>
<name>A0AAV6TFE7_9ARAC</name>